<sequence>MKIKTISRQLLIALLCIFSATSYAELAGKPVILVHGFDSEDLSNPTNSDSVLLRRSEDYFNDFWTSRADRHFYWSSSERVSGKIKNQMRRHFQEIEESGLCQEGCVFVTHSTGDLVLRDAISRLGQWDINPNRVKILTVLDMAGAGGGTELADLALVVSYGTFILPLPVTAAVSLYIGFIPTPNNLGVLHDLRPSNARDIAQQAQAIPRLRFVGTGEGAGDGFLRGLGDGVVPLHSACGASSQQTIYSCASELTNYGVILTNTNAPDIGPSGFLFNHFPVLMGERVDHSQVINADRVGGFYVPVVNNVDINGFDVNFNEAVNVFDFSQGLGVRYLVNSDEKPMSQHVFDTLNQTADVN</sequence>
<feature type="signal peptide" evidence="1">
    <location>
        <begin position="1"/>
        <end position="24"/>
    </location>
</feature>
<gene>
    <name evidence="2" type="ORF">RM552_02805</name>
</gene>
<dbReference type="RefSeq" id="WP_311367273.1">
    <property type="nucleotide sequence ID" value="NZ_JAVRHX010000001.1"/>
</dbReference>
<dbReference type="SUPFAM" id="SSF53474">
    <property type="entry name" value="alpha/beta-Hydrolases"/>
    <property type="match status" value="1"/>
</dbReference>
<organism evidence="2 3">
    <name type="scientific">Glaciecola petra</name>
    <dbReference type="NCBI Taxonomy" id="3075602"/>
    <lineage>
        <taxon>Bacteria</taxon>
        <taxon>Pseudomonadati</taxon>
        <taxon>Pseudomonadota</taxon>
        <taxon>Gammaproteobacteria</taxon>
        <taxon>Alteromonadales</taxon>
        <taxon>Alteromonadaceae</taxon>
        <taxon>Glaciecola</taxon>
    </lineage>
</organism>
<feature type="chain" id="PRO_5045332470" description="Alpha/beta hydrolase" evidence="1">
    <location>
        <begin position="25"/>
        <end position="358"/>
    </location>
</feature>
<proteinExistence type="predicted"/>
<comment type="caution">
    <text evidence="2">The sequence shown here is derived from an EMBL/GenBank/DDBJ whole genome shotgun (WGS) entry which is preliminary data.</text>
</comment>
<evidence type="ECO:0000313" key="3">
    <source>
        <dbReference type="Proteomes" id="UP001253545"/>
    </source>
</evidence>
<accession>A0ABU2ZMC5</accession>
<dbReference type="Gene3D" id="3.40.50.1820">
    <property type="entry name" value="alpha/beta hydrolase"/>
    <property type="match status" value="1"/>
</dbReference>
<reference evidence="2 3" key="1">
    <citation type="submission" date="2023-09" db="EMBL/GenBank/DDBJ databases">
        <authorList>
            <person name="Rey-Velasco X."/>
        </authorList>
    </citation>
    <scope>NUCLEOTIDE SEQUENCE [LARGE SCALE GENOMIC DNA]</scope>
    <source>
        <strain evidence="2 3">P117</strain>
    </source>
</reference>
<dbReference type="InterPro" id="IPR029058">
    <property type="entry name" value="AB_hydrolase_fold"/>
</dbReference>
<dbReference type="Proteomes" id="UP001253545">
    <property type="component" value="Unassembled WGS sequence"/>
</dbReference>
<keyword evidence="1" id="KW-0732">Signal</keyword>
<evidence type="ECO:0008006" key="4">
    <source>
        <dbReference type="Google" id="ProtNLM"/>
    </source>
</evidence>
<evidence type="ECO:0000313" key="2">
    <source>
        <dbReference type="EMBL" id="MDT0593773.1"/>
    </source>
</evidence>
<keyword evidence="3" id="KW-1185">Reference proteome</keyword>
<protein>
    <recommendedName>
        <fullName evidence="4">Alpha/beta hydrolase</fullName>
    </recommendedName>
</protein>
<dbReference type="EMBL" id="JAVRHX010000001">
    <property type="protein sequence ID" value="MDT0593773.1"/>
    <property type="molecule type" value="Genomic_DNA"/>
</dbReference>
<evidence type="ECO:0000256" key="1">
    <source>
        <dbReference type="SAM" id="SignalP"/>
    </source>
</evidence>
<name>A0ABU2ZMC5_9ALTE</name>